<keyword evidence="3" id="KW-1185">Reference proteome</keyword>
<sequence length="473" mass="53331">MLKHASMAFFQRSRRSATGFGVLLFSLIAVGFFGGAHWELKERVGWHSAAVQPESPRFNVGLTERAGHHDEVLGALLYSLHTMPNVRKVTVYRNNFRYKFEEIISPFYRSPTEPAQVMLDSLLDLNHPDPLDIIILSTGERTIEAIMPILIEAFDARPPDHKFVVLCVVHDAGRLHELDFIAPLAARGALRYVTLNQAAQRTMNEGIFAAATRHPEAHFDRVPIYAFAPIFPVQGLRPHKKRILSNVVVQGNMDQGRRDYKLLFHDLMNELSSSVFITLLLVSTYIHAQFLFTENAEFWGYKPLGEGINGSYVPLSPSFGLEPFLVHLAGGTVRDLVIPQELSNVVQVHQSLPYPEYFALMNNMDLVLPSFAKEGYYKTSASSSVAAAVIAEVPILSSRRLLYCYQYLDERNAIILPSGTSEIEAVRLLRTGVMPDTGKLFEWEVIYNQTNMEHMRQEVYESNAKTLTQAFSS</sequence>
<evidence type="ECO:0000313" key="3">
    <source>
        <dbReference type="Proteomes" id="UP000283269"/>
    </source>
</evidence>
<reference evidence="2 3" key="1">
    <citation type="journal article" date="2018" name="Evol. Lett.">
        <title>Horizontal gene cluster transfer increased hallucinogenic mushroom diversity.</title>
        <authorList>
            <person name="Reynolds H.T."/>
            <person name="Vijayakumar V."/>
            <person name="Gluck-Thaler E."/>
            <person name="Korotkin H.B."/>
            <person name="Matheny P.B."/>
            <person name="Slot J.C."/>
        </authorList>
    </citation>
    <scope>NUCLEOTIDE SEQUENCE [LARGE SCALE GENOMIC DNA]</scope>
    <source>
        <strain evidence="2 3">2631</strain>
    </source>
</reference>
<organism evidence="2 3">
    <name type="scientific">Psilocybe cyanescens</name>
    <dbReference type="NCBI Taxonomy" id="93625"/>
    <lineage>
        <taxon>Eukaryota</taxon>
        <taxon>Fungi</taxon>
        <taxon>Dikarya</taxon>
        <taxon>Basidiomycota</taxon>
        <taxon>Agaricomycotina</taxon>
        <taxon>Agaricomycetes</taxon>
        <taxon>Agaricomycetidae</taxon>
        <taxon>Agaricales</taxon>
        <taxon>Agaricineae</taxon>
        <taxon>Strophariaceae</taxon>
        <taxon>Psilocybe</taxon>
    </lineage>
</organism>
<dbReference type="InParanoid" id="A0A409XBT6"/>
<dbReference type="AlphaFoldDB" id="A0A409XBT6"/>
<evidence type="ECO:0000256" key="1">
    <source>
        <dbReference type="SAM" id="Phobius"/>
    </source>
</evidence>
<protein>
    <submittedName>
        <fullName evidence="2">Uncharacterized protein</fullName>
    </submittedName>
</protein>
<gene>
    <name evidence="2" type="ORF">CVT25_005180</name>
</gene>
<proteinExistence type="predicted"/>
<dbReference type="OrthoDB" id="549336at2759"/>
<accession>A0A409XBT6</accession>
<name>A0A409XBT6_PSICY</name>
<comment type="caution">
    <text evidence="2">The sequence shown here is derived from an EMBL/GenBank/DDBJ whole genome shotgun (WGS) entry which is preliminary data.</text>
</comment>
<dbReference type="Proteomes" id="UP000283269">
    <property type="component" value="Unassembled WGS sequence"/>
</dbReference>
<feature type="transmembrane region" description="Helical" evidence="1">
    <location>
        <begin position="20"/>
        <end position="38"/>
    </location>
</feature>
<dbReference type="EMBL" id="NHYD01002137">
    <property type="protein sequence ID" value="PPQ88215.1"/>
    <property type="molecule type" value="Genomic_DNA"/>
</dbReference>
<keyword evidence="1" id="KW-0812">Transmembrane</keyword>
<evidence type="ECO:0000313" key="2">
    <source>
        <dbReference type="EMBL" id="PPQ88215.1"/>
    </source>
</evidence>
<keyword evidence="1" id="KW-1133">Transmembrane helix</keyword>
<keyword evidence="1" id="KW-0472">Membrane</keyword>